<sequence length="61" mass="6824">MKTPNITKRDIKCFLLGLLTVYAVDIAVNWESHKTAFIQGVEDGSADAAKSTERLRLEETK</sequence>
<accession>A0A1N6SZU8</accession>
<protein>
    <submittedName>
        <fullName evidence="1">Uncharacterized protein</fullName>
    </submittedName>
</protein>
<dbReference type="EMBL" id="FTNM01000001">
    <property type="protein sequence ID" value="SIQ46611.1"/>
    <property type="molecule type" value="Genomic_DNA"/>
</dbReference>
<dbReference type="OrthoDB" id="1496255at2"/>
<gene>
    <name evidence="1" type="ORF">SAMN05421545_0048</name>
</gene>
<evidence type="ECO:0000313" key="1">
    <source>
        <dbReference type="EMBL" id="SIQ46611.1"/>
    </source>
</evidence>
<dbReference type="AlphaFoldDB" id="A0A1N6SZU8"/>
<name>A0A1N6SZU8_9BACT</name>
<organism evidence="1 2">
    <name type="scientific">Pontibacter lucknowensis</name>
    <dbReference type="NCBI Taxonomy" id="1077936"/>
    <lineage>
        <taxon>Bacteria</taxon>
        <taxon>Pseudomonadati</taxon>
        <taxon>Bacteroidota</taxon>
        <taxon>Cytophagia</taxon>
        <taxon>Cytophagales</taxon>
        <taxon>Hymenobacteraceae</taxon>
        <taxon>Pontibacter</taxon>
    </lineage>
</organism>
<evidence type="ECO:0000313" key="2">
    <source>
        <dbReference type="Proteomes" id="UP000185924"/>
    </source>
</evidence>
<dbReference type="RefSeq" id="WP_076420296.1">
    <property type="nucleotide sequence ID" value="NZ_FTNM01000001.1"/>
</dbReference>
<reference evidence="2" key="1">
    <citation type="submission" date="2017-01" db="EMBL/GenBank/DDBJ databases">
        <authorList>
            <person name="Varghese N."/>
            <person name="Submissions S."/>
        </authorList>
    </citation>
    <scope>NUCLEOTIDE SEQUENCE [LARGE SCALE GENOMIC DNA]</scope>
    <source>
        <strain evidence="2">DM9</strain>
    </source>
</reference>
<proteinExistence type="predicted"/>
<dbReference type="Proteomes" id="UP000185924">
    <property type="component" value="Unassembled WGS sequence"/>
</dbReference>
<keyword evidence="2" id="KW-1185">Reference proteome</keyword>